<proteinExistence type="predicted"/>
<evidence type="ECO:0000256" key="1">
    <source>
        <dbReference type="ARBA" id="ARBA00023015"/>
    </source>
</evidence>
<keyword evidence="2" id="KW-0804">Transcription</keyword>
<feature type="domain" description="HTH deoR-type" evidence="3">
    <location>
        <begin position="1"/>
        <end position="50"/>
    </location>
</feature>
<comment type="caution">
    <text evidence="4">The sequence shown here is derived from an EMBL/GenBank/DDBJ whole genome shotgun (WGS) entry which is preliminary data.</text>
</comment>
<dbReference type="EMBL" id="NVUS01000012">
    <property type="protein sequence ID" value="PCJ00401.1"/>
    <property type="molecule type" value="Genomic_DNA"/>
</dbReference>
<dbReference type="Pfam" id="PF08220">
    <property type="entry name" value="HTH_DeoR"/>
    <property type="match status" value="1"/>
</dbReference>
<protein>
    <submittedName>
        <fullName evidence="4">DeoR family transcriptional regulator</fullName>
    </submittedName>
</protein>
<dbReference type="GO" id="GO:0003700">
    <property type="term" value="F:DNA-binding transcription factor activity"/>
    <property type="evidence" value="ECO:0007669"/>
    <property type="project" value="InterPro"/>
</dbReference>
<dbReference type="PANTHER" id="PTHR30363">
    <property type="entry name" value="HTH-TYPE TRANSCRIPTIONAL REGULATOR SRLR-RELATED"/>
    <property type="match status" value="1"/>
</dbReference>
<dbReference type="InterPro" id="IPR001034">
    <property type="entry name" value="DeoR_HTH"/>
</dbReference>
<dbReference type="Gene3D" id="3.40.50.1360">
    <property type="match status" value="1"/>
</dbReference>
<name>A0A2A4Z0J0_9PROT</name>
<dbReference type="InterPro" id="IPR050313">
    <property type="entry name" value="Carb_Metab_HTH_regulators"/>
</dbReference>
<dbReference type="InterPro" id="IPR037171">
    <property type="entry name" value="NagB/RpiA_transferase-like"/>
</dbReference>
<evidence type="ECO:0000256" key="2">
    <source>
        <dbReference type="ARBA" id="ARBA00023163"/>
    </source>
</evidence>
<dbReference type="InterPro" id="IPR036390">
    <property type="entry name" value="WH_DNA-bd_sf"/>
</dbReference>
<dbReference type="SUPFAM" id="SSF100950">
    <property type="entry name" value="NagB/RpiA/CoA transferase-like"/>
    <property type="match status" value="1"/>
</dbReference>
<reference key="1">
    <citation type="submission" date="2017-08" db="EMBL/GenBank/DDBJ databases">
        <title>A dynamic microbial community with high functional redundancy inhabits the cold, oxic subseafloor aquifer.</title>
        <authorList>
            <person name="Tully B.J."/>
            <person name="Wheat C.G."/>
            <person name="Glazer B.T."/>
            <person name="Huber J.A."/>
        </authorList>
    </citation>
    <scope>NUCLEOTIDE SEQUENCE [LARGE SCALE GENOMIC DNA]</scope>
</reference>
<dbReference type="Pfam" id="PF00455">
    <property type="entry name" value="DeoRC"/>
    <property type="match status" value="1"/>
</dbReference>
<dbReference type="SUPFAM" id="SSF46785">
    <property type="entry name" value="Winged helix' DNA-binding domain"/>
    <property type="match status" value="1"/>
</dbReference>
<evidence type="ECO:0000313" key="4">
    <source>
        <dbReference type="EMBL" id="PCJ00401.1"/>
    </source>
</evidence>
<sequence>MIRNYLFEKGQTPVQALADMLGASLATVRRDLVEMEQAGVIERLHGSARIASGAKGEVGFGARESANLLAKRAIASAAAETIVAGSTIFLDAGTTVLQLARRIKLMGMPLTVFTNGLTVAQELAHIPGISVCLLGGRIRPENMSIVGPLAEQMMEKLWFDQLFLGASAIADDGWLSSYDADEARLNGCMVSRAQHTYILADGDKFGSRATYNVFRLSSAVKLITDRGFDGEFSAFAQEADLRIIYAE</sequence>
<dbReference type="PROSITE" id="PS51000">
    <property type="entry name" value="HTH_DEOR_2"/>
    <property type="match status" value="1"/>
</dbReference>
<evidence type="ECO:0000259" key="3">
    <source>
        <dbReference type="PROSITE" id="PS51000"/>
    </source>
</evidence>
<dbReference type="InterPro" id="IPR014036">
    <property type="entry name" value="DeoR-like_C"/>
</dbReference>
<dbReference type="Gene3D" id="1.10.10.10">
    <property type="entry name" value="Winged helix-like DNA-binding domain superfamily/Winged helix DNA-binding domain"/>
    <property type="match status" value="1"/>
</dbReference>
<gene>
    <name evidence="4" type="ORF">COB13_10305</name>
</gene>
<dbReference type="AlphaFoldDB" id="A0A2A4Z0J0"/>
<organism evidence="4">
    <name type="scientific">OCS116 cluster bacterium</name>
    <dbReference type="NCBI Taxonomy" id="2030921"/>
    <lineage>
        <taxon>Bacteria</taxon>
        <taxon>Pseudomonadati</taxon>
        <taxon>Pseudomonadota</taxon>
        <taxon>Alphaproteobacteria</taxon>
        <taxon>OCS116 cluster</taxon>
    </lineage>
</organism>
<dbReference type="PANTHER" id="PTHR30363:SF44">
    <property type="entry name" value="AGA OPERON TRANSCRIPTIONAL REPRESSOR-RELATED"/>
    <property type="match status" value="1"/>
</dbReference>
<dbReference type="SMART" id="SM01134">
    <property type="entry name" value="DeoRC"/>
    <property type="match status" value="1"/>
</dbReference>
<keyword evidence="1" id="KW-0805">Transcription regulation</keyword>
<dbReference type="PRINTS" id="PR00037">
    <property type="entry name" value="HTHLACR"/>
</dbReference>
<dbReference type="InterPro" id="IPR036388">
    <property type="entry name" value="WH-like_DNA-bd_sf"/>
</dbReference>
<dbReference type="SMART" id="SM00420">
    <property type="entry name" value="HTH_DEOR"/>
    <property type="match status" value="1"/>
</dbReference>
<reference evidence="4" key="2">
    <citation type="journal article" date="2018" name="ISME J.">
        <title>A dynamic microbial community with high functional redundancy inhabits the cold, oxic subseafloor aquifer.</title>
        <authorList>
            <person name="Tully B.J."/>
            <person name="Wheat C.G."/>
            <person name="Glazer B.T."/>
            <person name="Huber J.A."/>
        </authorList>
    </citation>
    <scope>NUCLEOTIDE SEQUENCE</scope>
    <source>
        <strain evidence="4">NORP83</strain>
    </source>
</reference>
<accession>A0A2A4Z0J0</accession>